<evidence type="ECO:0000256" key="7">
    <source>
        <dbReference type="ARBA" id="ARBA00023027"/>
    </source>
</evidence>
<keyword evidence="5" id="KW-1278">Translocase</keyword>
<feature type="transmembrane region" description="Helical" evidence="11">
    <location>
        <begin position="6"/>
        <end position="22"/>
    </location>
</feature>
<reference evidence="12" key="1">
    <citation type="journal article" date="2018" name="J. ISSAAS">
        <title>The contribution of mitochondrial metagenomics to large-scale data mining and phylogenetic analysis of Coleoptera.</title>
        <authorList>
            <person name="Miller K."/>
            <person name="Linard B."/>
            <person name="Motyka M."/>
            <person name="Bocek M."/>
            <person name="Vogler A.P."/>
        </authorList>
    </citation>
    <scope>NUCLEOTIDE SEQUENCE</scope>
</reference>
<dbReference type="Gene3D" id="1.10.287.3510">
    <property type="match status" value="1"/>
</dbReference>
<geneLocation type="mitochondrion" evidence="12"/>
<evidence type="ECO:0000256" key="2">
    <source>
        <dbReference type="ARBA" id="ARBA00010519"/>
    </source>
</evidence>
<evidence type="ECO:0000256" key="5">
    <source>
        <dbReference type="ARBA" id="ARBA00022967"/>
    </source>
</evidence>
<evidence type="ECO:0000256" key="3">
    <source>
        <dbReference type="ARBA" id="ARBA00016612"/>
    </source>
</evidence>
<comment type="catalytic activity">
    <reaction evidence="10">
        <text>a ubiquinone + NADH + 5 H(+)(in) = a ubiquinol + NAD(+) + 4 H(+)(out)</text>
        <dbReference type="Rhea" id="RHEA:29091"/>
        <dbReference type="Rhea" id="RHEA-COMP:9565"/>
        <dbReference type="Rhea" id="RHEA-COMP:9566"/>
        <dbReference type="ChEBI" id="CHEBI:15378"/>
        <dbReference type="ChEBI" id="CHEBI:16389"/>
        <dbReference type="ChEBI" id="CHEBI:17976"/>
        <dbReference type="ChEBI" id="CHEBI:57540"/>
        <dbReference type="ChEBI" id="CHEBI:57945"/>
        <dbReference type="EC" id="7.1.1.2"/>
    </reaction>
</comment>
<dbReference type="GO" id="GO:0008137">
    <property type="term" value="F:NADH dehydrogenase (ubiquinone) activity"/>
    <property type="evidence" value="ECO:0007669"/>
    <property type="project" value="UniProtKB-EC"/>
</dbReference>
<feature type="transmembrane region" description="Helical" evidence="11">
    <location>
        <begin position="55"/>
        <end position="80"/>
    </location>
</feature>
<dbReference type="InterPro" id="IPR039428">
    <property type="entry name" value="NUOK/Mnh_C1-like"/>
</dbReference>
<gene>
    <name evidence="12" type="primary">nad4l</name>
</gene>
<evidence type="ECO:0000313" key="12">
    <source>
        <dbReference type="EMBL" id="AXS65697.1"/>
    </source>
</evidence>
<dbReference type="GO" id="GO:0016020">
    <property type="term" value="C:membrane"/>
    <property type="evidence" value="ECO:0007669"/>
    <property type="project" value="UniProtKB-SubCell"/>
</dbReference>
<evidence type="ECO:0000256" key="1">
    <source>
        <dbReference type="ARBA" id="ARBA00004141"/>
    </source>
</evidence>
<sequence>MFDLFIMLMLFMGCGVIVFCSTRKHVLLSLLSLEFMVLSIFLVLFIMMMSFGHELYFSLIFLVFSVCEGALGLSILVNLVRNQGNDYLSSLSILSW</sequence>
<evidence type="ECO:0000256" key="11">
    <source>
        <dbReference type="SAM" id="Phobius"/>
    </source>
</evidence>
<evidence type="ECO:0000256" key="10">
    <source>
        <dbReference type="ARBA" id="ARBA00049551"/>
    </source>
</evidence>
<keyword evidence="12" id="KW-0496">Mitochondrion</keyword>
<evidence type="ECO:0000256" key="6">
    <source>
        <dbReference type="ARBA" id="ARBA00022989"/>
    </source>
</evidence>
<name>A0A346RI00_9COLE</name>
<evidence type="ECO:0000256" key="4">
    <source>
        <dbReference type="ARBA" id="ARBA00022692"/>
    </source>
</evidence>
<feature type="transmembrane region" description="Helical" evidence="11">
    <location>
        <begin position="27"/>
        <end position="49"/>
    </location>
</feature>
<keyword evidence="6 11" id="KW-1133">Transmembrane helix</keyword>
<dbReference type="EMBL" id="MG193430">
    <property type="protein sequence ID" value="AXS65697.1"/>
    <property type="molecule type" value="Genomic_DNA"/>
</dbReference>
<evidence type="ECO:0000256" key="9">
    <source>
        <dbReference type="ARBA" id="ARBA00031586"/>
    </source>
</evidence>
<evidence type="ECO:0000256" key="8">
    <source>
        <dbReference type="ARBA" id="ARBA00023136"/>
    </source>
</evidence>
<proteinExistence type="inferred from homology"/>
<comment type="subcellular location">
    <subcellularLocation>
        <location evidence="1">Membrane</location>
        <topology evidence="1">Multi-pass membrane protein</topology>
    </subcellularLocation>
</comment>
<protein>
    <recommendedName>
        <fullName evidence="3">NADH-ubiquinone oxidoreductase chain 4L</fullName>
    </recommendedName>
    <alternativeName>
        <fullName evidence="9">NADH dehydrogenase subunit 4L</fullName>
    </alternativeName>
</protein>
<dbReference type="AlphaFoldDB" id="A0A346RI00"/>
<comment type="similarity">
    <text evidence="2">Belongs to the complex I subunit 4L family.</text>
</comment>
<dbReference type="Pfam" id="PF00420">
    <property type="entry name" value="Oxidored_q2"/>
    <property type="match status" value="1"/>
</dbReference>
<keyword evidence="4 11" id="KW-0812">Transmembrane</keyword>
<organism evidence="12">
    <name type="scientific">Coleoptera sp. 3 KM-2017</name>
    <dbReference type="NCBI Taxonomy" id="2219334"/>
    <lineage>
        <taxon>Eukaryota</taxon>
        <taxon>Metazoa</taxon>
        <taxon>Ecdysozoa</taxon>
        <taxon>Arthropoda</taxon>
        <taxon>Hexapoda</taxon>
        <taxon>Insecta</taxon>
        <taxon>Pterygota</taxon>
        <taxon>Neoptera</taxon>
        <taxon>Endopterygota</taxon>
        <taxon>Coleoptera</taxon>
    </lineage>
</organism>
<accession>A0A346RI00</accession>
<keyword evidence="7" id="KW-0520">NAD</keyword>
<keyword evidence="8 11" id="KW-0472">Membrane</keyword>